<name>A0AAD9QNB0_ACRCE</name>
<reference evidence="1" key="2">
    <citation type="journal article" date="2023" name="Science">
        <title>Genomic signatures of disease resistance in endangered staghorn corals.</title>
        <authorList>
            <person name="Vollmer S.V."/>
            <person name="Selwyn J.D."/>
            <person name="Despard B.A."/>
            <person name="Roesel C.L."/>
        </authorList>
    </citation>
    <scope>NUCLEOTIDE SEQUENCE</scope>
    <source>
        <strain evidence="1">K2</strain>
    </source>
</reference>
<reference evidence="1" key="1">
    <citation type="journal article" date="2023" name="G3 (Bethesda)">
        <title>Whole genome assembly and annotation of the endangered Caribbean coral Acropora cervicornis.</title>
        <authorList>
            <person name="Selwyn J.D."/>
            <person name="Vollmer S.V."/>
        </authorList>
    </citation>
    <scope>NUCLEOTIDE SEQUENCE</scope>
    <source>
        <strain evidence="1">K2</strain>
    </source>
</reference>
<dbReference type="Proteomes" id="UP001249851">
    <property type="component" value="Unassembled WGS sequence"/>
</dbReference>
<sequence length="131" mass="14788">MSCHSVSLPLIFTSKVNIKRKRESATPREENTFDEAFHQLLQEIEKMGNEADNYTKQKLKARLSTHFKQELVFHQLPQQSKPEVVYSSSISLMDAINAASSCAPSGSESSMSTAKTDLSTCIDVYWMLLRL</sequence>
<evidence type="ECO:0000313" key="1">
    <source>
        <dbReference type="EMBL" id="KAK2564479.1"/>
    </source>
</evidence>
<organism evidence="1 2">
    <name type="scientific">Acropora cervicornis</name>
    <name type="common">Staghorn coral</name>
    <dbReference type="NCBI Taxonomy" id="6130"/>
    <lineage>
        <taxon>Eukaryota</taxon>
        <taxon>Metazoa</taxon>
        <taxon>Cnidaria</taxon>
        <taxon>Anthozoa</taxon>
        <taxon>Hexacorallia</taxon>
        <taxon>Scleractinia</taxon>
        <taxon>Astrocoeniina</taxon>
        <taxon>Acroporidae</taxon>
        <taxon>Acropora</taxon>
    </lineage>
</organism>
<gene>
    <name evidence="1" type="ORF">P5673_011921</name>
</gene>
<keyword evidence="2" id="KW-1185">Reference proteome</keyword>
<protein>
    <submittedName>
        <fullName evidence="1">Uncharacterized protein</fullName>
    </submittedName>
</protein>
<accession>A0AAD9QNB0</accession>
<dbReference type="EMBL" id="JARQWQ010000022">
    <property type="protein sequence ID" value="KAK2564479.1"/>
    <property type="molecule type" value="Genomic_DNA"/>
</dbReference>
<dbReference type="AlphaFoldDB" id="A0AAD9QNB0"/>
<evidence type="ECO:0000313" key="2">
    <source>
        <dbReference type="Proteomes" id="UP001249851"/>
    </source>
</evidence>
<comment type="caution">
    <text evidence="1">The sequence shown here is derived from an EMBL/GenBank/DDBJ whole genome shotgun (WGS) entry which is preliminary data.</text>
</comment>
<proteinExistence type="predicted"/>